<keyword evidence="4" id="KW-1185">Reference proteome</keyword>
<name>A0A934SA32_9BACT</name>
<protein>
    <recommendedName>
        <fullName evidence="5">Lysozyme</fullName>
    </recommendedName>
</protein>
<dbReference type="Gene3D" id="1.10.530.40">
    <property type="match status" value="1"/>
</dbReference>
<organism evidence="3 4">
    <name type="scientific">Luteolibacter pohnpeiensis</name>
    <dbReference type="NCBI Taxonomy" id="454153"/>
    <lineage>
        <taxon>Bacteria</taxon>
        <taxon>Pseudomonadati</taxon>
        <taxon>Verrucomicrobiota</taxon>
        <taxon>Verrucomicrobiia</taxon>
        <taxon>Verrucomicrobiales</taxon>
        <taxon>Verrucomicrobiaceae</taxon>
        <taxon>Luteolibacter</taxon>
    </lineage>
</organism>
<dbReference type="AlphaFoldDB" id="A0A934SA32"/>
<dbReference type="Proteomes" id="UP000603141">
    <property type="component" value="Unassembled WGS sequence"/>
</dbReference>
<gene>
    <name evidence="3" type="ORF">JIN85_14615</name>
</gene>
<keyword evidence="2" id="KW-0081">Bacteriolytic enzyme</keyword>
<dbReference type="GO" id="GO:0003796">
    <property type="term" value="F:lysozyme activity"/>
    <property type="evidence" value="ECO:0007669"/>
    <property type="project" value="InterPro"/>
</dbReference>
<evidence type="ECO:0000313" key="4">
    <source>
        <dbReference type="Proteomes" id="UP000603141"/>
    </source>
</evidence>
<evidence type="ECO:0000256" key="1">
    <source>
        <dbReference type="ARBA" id="ARBA00022529"/>
    </source>
</evidence>
<dbReference type="EMBL" id="JAENIJ010000025">
    <property type="protein sequence ID" value="MBK1883651.1"/>
    <property type="molecule type" value="Genomic_DNA"/>
</dbReference>
<dbReference type="InterPro" id="IPR023347">
    <property type="entry name" value="Lysozyme_dom_sf"/>
</dbReference>
<comment type="caution">
    <text evidence="3">The sequence shown here is derived from an EMBL/GenBank/DDBJ whole genome shotgun (WGS) entry which is preliminary data.</text>
</comment>
<dbReference type="GO" id="GO:0031640">
    <property type="term" value="P:killing of cells of another organism"/>
    <property type="evidence" value="ECO:0007669"/>
    <property type="project" value="UniProtKB-KW"/>
</dbReference>
<evidence type="ECO:0000313" key="3">
    <source>
        <dbReference type="EMBL" id="MBK1883651.1"/>
    </source>
</evidence>
<reference evidence="3" key="1">
    <citation type="submission" date="2021-01" db="EMBL/GenBank/DDBJ databases">
        <title>Modified the classification status of verrucomicrobia.</title>
        <authorList>
            <person name="Feng X."/>
        </authorList>
    </citation>
    <scope>NUCLEOTIDE SEQUENCE</scope>
    <source>
        <strain evidence="3">KCTC 22041</strain>
    </source>
</reference>
<proteinExistence type="predicted"/>
<keyword evidence="1" id="KW-0929">Antimicrobial</keyword>
<dbReference type="RefSeq" id="WP_200272014.1">
    <property type="nucleotide sequence ID" value="NZ_JAENIJ010000025.1"/>
</dbReference>
<dbReference type="GO" id="GO:0042742">
    <property type="term" value="P:defense response to bacterium"/>
    <property type="evidence" value="ECO:0007669"/>
    <property type="project" value="UniProtKB-KW"/>
</dbReference>
<evidence type="ECO:0008006" key="5">
    <source>
        <dbReference type="Google" id="ProtNLM"/>
    </source>
</evidence>
<accession>A0A934SA32</accession>
<evidence type="ECO:0000256" key="2">
    <source>
        <dbReference type="ARBA" id="ARBA00022638"/>
    </source>
</evidence>
<sequence length="237" mass="26622">MKIIASILVAGTMAMASMHQFDKPIDRSDTIKAGDLTISKESWDLIIEYEVGGGAGYYNRYLKQPTVPPGESGITIGIGYDLRFNSPSQIRKDWGDRLPKETVDRLCSVSGLNHSYSKAALPRVKSISIPWETALEVYRENTVPRFSKLAKSAYPGITKMNPDIQGVMLSTSFNRGTSFIPYSTRKELIWTRDDIAAKKDSKLPDYQLQMRRLWPNIAGLQRRYAAHAGLMQKSLTK</sequence>